<name>A0A7Y9E1G3_9PSEU</name>
<protein>
    <submittedName>
        <fullName evidence="1">Uncharacterized protein</fullName>
    </submittedName>
</protein>
<organism evidence="1 2">
    <name type="scientific">Actinomycetospora corticicola</name>
    <dbReference type="NCBI Taxonomy" id="663602"/>
    <lineage>
        <taxon>Bacteria</taxon>
        <taxon>Bacillati</taxon>
        <taxon>Actinomycetota</taxon>
        <taxon>Actinomycetes</taxon>
        <taxon>Pseudonocardiales</taxon>
        <taxon>Pseudonocardiaceae</taxon>
        <taxon>Actinomycetospora</taxon>
    </lineage>
</organism>
<proteinExistence type="predicted"/>
<accession>A0A7Y9E1G3</accession>
<keyword evidence="2" id="KW-1185">Reference proteome</keyword>
<dbReference type="Proteomes" id="UP000535890">
    <property type="component" value="Unassembled WGS sequence"/>
</dbReference>
<comment type="caution">
    <text evidence="1">The sequence shown here is derived from an EMBL/GenBank/DDBJ whole genome shotgun (WGS) entry which is preliminary data.</text>
</comment>
<dbReference type="AlphaFoldDB" id="A0A7Y9E1G3"/>
<dbReference type="EMBL" id="JACCBN010000001">
    <property type="protein sequence ID" value="NYD39167.1"/>
    <property type="molecule type" value="Genomic_DNA"/>
</dbReference>
<evidence type="ECO:0000313" key="2">
    <source>
        <dbReference type="Proteomes" id="UP000535890"/>
    </source>
</evidence>
<dbReference type="RefSeq" id="WP_179796521.1">
    <property type="nucleotide sequence ID" value="NZ_BAABHP010000001.1"/>
</dbReference>
<reference evidence="1 2" key="1">
    <citation type="submission" date="2020-07" db="EMBL/GenBank/DDBJ databases">
        <title>Sequencing the genomes of 1000 actinobacteria strains.</title>
        <authorList>
            <person name="Klenk H.-P."/>
        </authorList>
    </citation>
    <scope>NUCLEOTIDE SEQUENCE [LARGE SCALE GENOMIC DNA]</scope>
    <source>
        <strain evidence="1 2">DSM 45772</strain>
    </source>
</reference>
<sequence length="115" mass="12567">MSRLAAAVAATADQLRAANHATVRVPITATEAYDVVGSLDDLARRLPQVLDFLVRSLRRADPAEYLDDRRWDPDQALGLAHGHLDDARHHAAQLAAHLTATHNQLGHLGRLTPED</sequence>
<gene>
    <name evidence="1" type="ORF">BJ983_005269</name>
</gene>
<evidence type="ECO:0000313" key="1">
    <source>
        <dbReference type="EMBL" id="NYD39167.1"/>
    </source>
</evidence>